<dbReference type="PANTHER" id="PTHR30213">
    <property type="entry name" value="INNER MEMBRANE PROTEIN YHJD"/>
    <property type="match status" value="1"/>
</dbReference>
<dbReference type="InterPro" id="IPR017039">
    <property type="entry name" value="Virul_fac_BrkB"/>
</dbReference>
<dbReference type="RefSeq" id="WP_308865632.1">
    <property type="nucleotide sequence ID" value="NZ_JAVHUL010000058.1"/>
</dbReference>
<keyword evidence="2" id="KW-1003">Cell membrane</keyword>
<keyword evidence="3 6" id="KW-0812">Transmembrane</keyword>
<feature type="transmembrane region" description="Helical" evidence="6">
    <location>
        <begin position="239"/>
        <end position="259"/>
    </location>
</feature>
<dbReference type="EMBL" id="JAVHUL010000058">
    <property type="protein sequence ID" value="MDQ7918631.1"/>
    <property type="molecule type" value="Genomic_DNA"/>
</dbReference>
<evidence type="ECO:0000256" key="2">
    <source>
        <dbReference type="ARBA" id="ARBA00022475"/>
    </source>
</evidence>
<evidence type="ECO:0000256" key="5">
    <source>
        <dbReference type="ARBA" id="ARBA00023136"/>
    </source>
</evidence>
<organism evidence="7 8">
    <name type="scientific">Mesonia profundi</name>
    <dbReference type="NCBI Taxonomy" id="3070998"/>
    <lineage>
        <taxon>Bacteria</taxon>
        <taxon>Pseudomonadati</taxon>
        <taxon>Bacteroidota</taxon>
        <taxon>Flavobacteriia</taxon>
        <taxon>Flavobacteriales</taxon>
        <taxon>Flavobacteriaceae</taxon>
        <taxon>Mesonia</taxon>
    </lineage>
</organism>
<dbReference type="Pfam" id="PF03631">
    <property type="entry name" value="Virul_fac_BrkB"/>
    <property type="match status" value="1"/>
</dbReference>
<feature type="transmembrane region" description="Helical" evidence="6">
    <location>
        <begin position="160"/>
        <end position="186"/>
    </location>
</feature>
<name>A0ABU1A4M5_9FLAO</name>
<evidence type="ECO:0000256" key="3">
    <source>
        <dbReference type="ARBA" id="ARBA00022692"/>
    </source>
</evidence>
<evidence type="ECO:0000256" key="6">
    <source>
        <dbReference type="SAM" id="Phobius"/>
    </source>
</evidence>
<sequence>MPKDVTKEGKIQSILNWLEEKSKAIILPGLEGLSLYDLGEIYTVGIVKGTFSTRASSIAFSFFMAIFPFLLFVLNLIPFVWFIDDFDIKLLAFLDSLLPPQTSEFFNEIFADIVNTPRAGLLSFVFILSIFLMTNGINAIFTGFEYSYHTHINRSIIRQYFVALGVSLIIAIMLLTAVVLVFYLTYIIDNLEAMGVFPENVMWAQIGRFSVFLLIIYNAVATLYYFGTKEGKQSKYFSIGAFFTMVLILITTYMFTIYIENFSSYNELYGSIGALLILMLYIWINANILLLGFELNASIYRLKTKKIIS</sequence>
<protein>
    <submittedName>
        <fullName evidence="7">YihY/virulence factor BrkB family protein</fullName>
    </submittedName>
</protein>
<comment type="subcellular location">
    <subcellularLocation>
        <location evidence="1">Cell membrane</location>
        <topology evidence="1">Multi-pass membrane protein</topology>
    </subcellularLocation>
</comment>
<evidence type="ECO:0000313" key="7">
    <source>
        <dbReference type="EMBL" id="MDQ7918631.1"/>
    </source>
</evidence>
<comment type="caution">
    <text evidence="7">The sequence shown here is derived from an EMBL/GenBank/DDBJ whole genome shotgun (WGS) entry which is preliminary data.</text>
</comment>
<accession>A0ABU1A4M5</accession>
<feature type="transmembrane region" description="Helical" evidence="6">
    <location>
        <begin position="58"/>
        <end position="83"/>
    </location>
</feature>
<evidence type="ECO:0000313" key="8">
    <source>
        <dbReference type="Proteomes" id="UP001230915"/>
    </source>
</evidence>
<feature type="transmembrane region" description="Helical" evidence="6">
    <location>
        <begin position="271"/>
        <end position="293"/>
    </location>
</feature>
<dbReference type="Proteomes" id="UP001230915">
    <property type="component" value="Unassembled WGS sequence"/>
</dbReference>
<proteinExistence type="predicted"/>
<reference evidence="7 8" key="1">
    <citation type="submission" date="2023-08" db="EMBL/GenBank/DDBJ databases">
        <title>Mesonia sp. MT50, isolated from deep-sea sediment of the Mariana Trench.</title>
        <authorList>
            <person name="Fu H."/>
        </authorList>
    </citation>
    <scope>NUCLEOTIDE SEQUENCE [LARGE SCALE GENOMIC DNA]</scope>
    <source>
        <strain evidence="7 8">MT50</strain>
    </source>
</reference>
<dbReference type="PIRSF" id="PIRSF035875">
    <property type="entry name" value="RNase_BN"/>
    <property type="match status" value="1"/>
</dbReference>
<evidence type="ECO:0000256" key="4">
    <source>
        <dbReference type="ARBA" id="ARBA00022989"/>
    </source>
</evidence>
<keyword evidence="8" id="KW-1185">Reference proteome</keyword>
<keyword evidence="4 6" id="KW-1133">Transmembrane helix</keyword>
<gene>
    <name evidence="7" type="ORF">RBU60_13715</name>
</gene>
<dbReference type="NCBIfam" id="TIGR00765">
    <property type="entry name" value="yihY_not_rbn"/>
    <property type="match status" value="1"/>
</dbReference>
<feature type="transmembrane region" description="Helical" evidence="6">
    <location>
        <begin position="206"/>
        <end position="227"/>
    </location>
</feature>
<feature type="transmembrane region" description="Helical" evidence="6">
    <location>
        <begin position="124"/>
        <end position="148"/>
    </location>
</feature>
<keyword evidence="5 6" id="KW-0472">Membrane</keyword>
<dbReference type="PANTHER" id="PTHR30213:SF0">
    <property type="entry name" value="UPF0761 MEMBRANE PROTEIN YIHY"/>
    <property type="match status" value="1"/>
</dbReference>
<evidence type="ECO:0000256" key="1">
    <source>
        <dbReference type="ARBA" id="ARBA00004651"/>
    </source>
</evidence>